<evidence type="ECO:0000313" key="1">
    <source>
        <dbReference type="EMBL" id="RLM19422.1"/>
    </source>
</evidence>
<dbReference type="EMBL" id="MJLZ01000050">
    <property type="protein sequence ID" value="RLM19422.1"/>
    <property type="molecule type" value="Genomic_DNA"/>
</dbReference>
<proteinExistence type="predicted"/>
<dbReference type="AlphaFoldDB" id="A0A421DK18"/>
<sequence>MYIFLSIIKRTIGIVAGVVSAGEYIGEVFFYGYLILSGCLGEYLYADGGITRYLPNRHQSEGQKTNKETIKQADGVKPSAFFILLL</sequence>
<reference evidence="1 2" key="1">
    <citation type="submission" date="2016-09" db="EMBL/GenBank/DDBJ databases">
        <authorList>
            <person name="Doonan J."/>
            <person name="Pachebat J.A."/>
            <person name="Golyshin P.N."/>
            <person name="Denman S."/>
            <person name="Mcdonald J.E."/>
        </authorList>
    </citation>
    <scope>NUCLEOTIDE SEQUENCE [LARGE SCALE GENOMIC DNA]</scope>
    <source>
        <strain evidence="1 2">NCPPB 3934</strain>
    </source>
</reference>
<protein>
    <submittedName>
        <fullName evidence="1">Uncharacterized protein</fullName>
    </submittedName>
</protein>
<evidence type="ECO:0000313" key="2">
    <source>
        <dbReference type="Proteomes" id="UP000285648"/>
    </source>
</evidence>
<comment type="caution">
    <text evidence="1">The sequence shown here is derived from an EMBL/GenBank/DDBJ whole genome shotgun (WGS) entry which is preliminary data.</text>
</comment>
<keyword evidence="2" id="KW-1185">Reference proteome</keyword>
<accession>A0A421DK18</accession>
<gene>
    <name evidence="1" type="ORF">BIY29_16725</name>
</gene>
<organism evidence="1 2">
    <name type="scientific">Brenneria alni</name>
    <dbReference type="NCBI Taxonomy" id="71656"/>
    <lineage>
        <taxon>Bacteria</taxon>
        <taxon>Pseudomonadati</taxon>
        <taxon>Pseudomonadota</taxon>
        <taxon>Gammaproteobacteria</taxon>
        <taxon>Enterobacterales</taxon>
        <taxon>Pectobacteriaceae</taxon>
        <taxon>Brenneria</taxon>
    </lineage>
</organism>
<dbReference type="Proteomes" id="UP000285648">
    <property type="component" value="Unassembled WGS sequence"/>
</dbReference>
<name>A0A421DK18_9GAMM</name>